<dbReference type="RefSeq" id="XP_056491075.1">
    <property type="nucleotide sequence ID" value="XM_056628341.1"/>
</dbReference>
<dbReference type="EMBL" id="JAPZBU010000005">
    <property type="protein sequence ID" value="KAJ5403833.1"/>
    <property type="molecule type" value="Genomic_DNA"/>
</dbReference>
<reference evidence="1" key="2">
    <citation type="journal article" date="2023" name="IMA Fungus">
        <title>Comparative genomic study of the Penicillium genus elucidates a diverse pangenome and 15 lateral gene transfer events.</title>
        <authorList>
            <person name="Petersen C."/>
            <person name="Sorensen T."/>
            <person name="Nielsen M.R."/>
            <person name="Sondergaard T.E."/>
            <person name="Sorensen J.L."/>
            <person name="Fitzpatrick D.A."/>
            <person name="Frisvad J.C."/>
            <person name="Nielsen K.L."/>
        </authorList>
    </citation>
    <scope>NUCLEOTIDE SEQUENCE</scope>
    <source>
        <strain evidence="1">IBT 29677</strain>
    </source>
</reference>
<evidence type="ECO:0000313" key="2">
    <source>
        <dbReference type="Proteomes" id="UP001147747"/>
    </source>
</evidence>
<dbReference type="GeneID" id="81367321"/>
<accession>A0A9W9W5I4</accession>
<keyword evidence="2" id="KW-1185">Reference proteome</keyword>
<dbReference type="OrthoDB" id="3971593at2759"/>
<reference evidence="1" key="1">
    <citation type="submission" date="2022-12" db="EMBL/GenBank/DDBJ databases">
        <authorList>
            <person name="Petersen C."/>
        </authorList>
    </citation>
    <scope>NUCLEOTIDE SEQUENCE</scope>
    <source>
        <strain evidence="1">IBT 29677</strain>
    </source>
</reference>
<dbReference type="Proteomes" id="UP001147747">
    <property type="component" value="Unassembled WGS sequence"/>
</dbReference>
<gene>
    <name evidence="1" type="ORF">N7509_003704</name>
</gene>
<proteinExistence type="predicted"/>
<protein>
    <submittedName>
        <fullName evidence="1">Uncharacterized protein</fullName>
    </submittedName>
</protein>
<sequence>MPQTREMHSRILGPSTGIWRSRFEANYELPAAKSMEELEHEYKSRAIILSRRMDFRGRKTNLKEQAWLEVIHTMLVESLTIPIQPSGPKTYNRLREVMSQSNFLSRPKKQRSCEFTCAIQLSLTSLALHREVSEPCSRYDYELAIAYSFGSEANGPYITHNNLDLIKLLHIRSFWQRHLLEPEEMSFYLTFKDLAEDHKPKMRKGYGATESELSSSWIGYYSCLHPMPQTRTQLNKNPGQTCADIASHLIDILSLDLQTTGDEFWPVECNNFIPMSEDPDIHRVFFQGSQGYYGQTSDLNPVFGFKEDISFPYGGIPGWARICFAIIATGQDINSSDWVHGYEAILLPGGRIMMGRWLDLKEPSGRGPFIFWDVEVPFYL</sequence>
<dbReference type="AlphaFoldDB" id="A0A9W9W5I4"/>
<evidence type="ECO:0000313" key="1">
    <source>
        <dbReference type="EMBL" id="KAJ5403833.1"/>
    </source>
</evidence>
<comment type="caution">
    <text evidence="1">The sequence shown here is derived from an EMBL/GenBank/DDBJ whole genome shotgun (WGS) entry which is preliminary data.</text>
</comment>
<name>A0A9W9W5I4_9EURO</name>
<organism evidence="1 2">
    <name type="scientific">Penicillium cosmopolitanum</name>
    <dbReference type="NCBI Taxonomy" id="1131564"/>
    <lineage>
        <taxon>Eukaryota</taxon>
        <taxon>Fungi</taxon>
        <taxon>Dikarya</taxon>
        <taxon>Ascomycota</taxon>
        <taxon>Pezizomycotina</taxon>
        <taxon>Eurotiomycetes</taxon>
        <taxon>Eurotiomycetidae</taxon>
        <taxon>Eurotiales</taxon>
        <taxon>Aspergillaceae</taxon>
        <taxon>Penicillium</taxon>
    </lineage>
</organism>